<feature type="region of interest" description="Disordered" evidence="1">
    <location>
        <begin position="53"/>
        <end position="73"/>
    </location>
</feature>
<accession>A0AAU2VS80</accession>
<reference evidence="2" key="1">
    <citation type="submission" date="2022-10" db="EMBL/GenBank/DDBJ databases">
        <title>The complete genomes of actinobacterial strains from the NBC collection.</title>
        <authorList>
            <person name="Joergensen T.S."/>
            <person name="Alvarez Arevalo M."/>
            <person name="Sterndorff E.B."/>
            <person name="Faurdal D."/>
            <person name="Vuksanovic O."/>
            <person name="Mourched A.-S."/>
            <person name="Charusanti P."/>
            <person name="Shaw S."/>
            <person name="Blin K."/>
            <person name="Weber T."/>
        </authorList>
    </citation>
    <scope>NUCLEOTIDE SEQUENCE</scope>
    <source>
        <strain evidence="2">NBC_00008</strain>
    </source>
</reference>
<evidence type="ECO:0000256" key="1">
    <source>
        <dbReference type="SAM" id="MobiDB-lite"/>
    </source>
</evidence>
<dbReference type="Gene3D" id="1.25.40.10">
    <property type="entry name" value="Tetratricopeptide repeat domain"/>
    <property type="match status" value="2"/>
</dbReference>
<gene>
    <name evidence="2" type="ORF">OG398_20555</name>
</gene>
<dbReference type="EMBL" id="CP108313">
    <property type="protein sequence ID" value="WTW70484.1"/>
    <property type="molecule type" value="Genomic_DNA"/>
</dbReference>
<dbReference type="PROSITE" id="PS51257">
    <property type="entry name" value="PROKAR_LIPOPROTEIN"/>
    <property type="match status" value="1"/>
</dbReference>
<organism evidence="2">
    <name type="scientific">Streptomyces sp. NBC_00008</name>
    <dbReference type="NCBI Taxonomy" id="2903610"/>
    <lineage>
        <taxon>Bacteria</taxon>
        <taxon>Bacillati</taxon>
        <taxon>Actinomycetota</taxon>
        <taxon>Actinomycetes</taxon>
        <taxon>Kitasatosporales</taxon>
        <taxon>Streptomycetaceae</taxon>
        <taxon>Streptomyces</taxon>
    </lineage>
</organism>
<evidence type="ECO:0008006" key="3">
    <source>
        <dbReference type="Google" id="ProtNLM"/>
    </source>
</evidence>
<name>A0AAU2VS80_9ACTN</name>
<evidence type="ECO:0000313" key="2">
    <source>
        <dbReference type="EMBL" id="WTW70484.1"/>
    </source>
</evidence>
<dbReference type="SUPFAM" id="SSF48452">
    <property type="entry name" value="TPR-like"/>
    <property type="match status" value="1"/>
</dbReference>
<dbReference type="AlphaFoldDB" id="A0AAU2VS80"/>
<protein>
    <recommendedName>
        <fullName evidence="3">Tetratricopeptide repeat protein</fullName>
    </recommendedName>
</protein>
<proteinExistence type="predicted"/>
<sequence length="447" mass="46783">MRRSLLAVGGAVAAAGCVAGLLYLGPAEDPRPVAVAPQAAAAPAATAGLAVATARRRAQRAPDDPTAWSGLGRAEAEEARVTLDASRLDAADEALRHSLALQKTDNYAAVTGQGVVANARHAFAEGRDFGLRATRMAPDRADGYAVLADAQIQLGDYPAARAAVQRLLDIAPAGAAYSRAAYDLETNGRPKDAAIALQRAVDSASTADERAFAQARLGELAWSEGAVVRAERHFRLAVDAVPGYAYGESGIARVLAVRGERSKALGLYRELTGRAPLPQFLVEAVELGGSGGDGGAGGGSGSVRSEKAALDAQVRLLRASGGAVDPHLALYVADHGDPDVAVELMRGEWKRARSVIVADALSWALHRAGHDAEAVGYARKAARTGWGSALFRYHRGAIEHALGLPEGDRHLREALALNPNFSPYHAPLARRLLKPTRERHATGTKTT</sequence>
<dbReference type="InterPro" id="IPR011990">
    <property type="entry name" value="TPR-like_helical_dom_sf"/>
</dbReference>